<evidence type="ECO:0000256" key="12">
    <source>
        <dbReference type="ARBA" id="ARBA00023328"/>
    </source>
</evidence>
<dbReference type="SMART" id="SM01349">
    <property type="entry name" value="TOG"/>
    <property type="match status" value="5"/>
</dbReference>
<evidence type="ECO:0000313" key="18">
    <source>
        <dbReference type="Proteomes" id="UP000694548"/>
    </source>
</evidence>
<dbReference type="Proteomes" id="UP000694548">
    <property type="component" value="Chromosome sgr01"/>
</dbReference>
<feature type="compositionally biased region" description="Low complexity" evidence="15">
    <location>
        <begin position="1072"/>
        <end position="1105"/>
    </location>
</feature>
<keyword evidence="9" id="KW-0995">Kinetochore</keyword>
<dbReference type="CTD" id="9793"/>
<evidence type="ECO:0000256" key="7">
    <source>
        <dbReference type="ARBA" id="ARBA00022737"/>
    </source>
</evidence>
<dbReference type="GO" id="GO:0000776">
    <property type="term" value="C:kinetochore"/>
    <property type="evidence" value="ECO:0007669"/>
    <property type="project" value="UniProtKB-KW"/>
</dbReference>
<feature type="compositionally biased region" description="Polar residues" evidence="15">
    <location>
        <begin position="1984"/>
        <end position="2008"/>
    </location>
</feature>
<dbReference type="GeneID" id="107387999"/>
<dbReference type="InterPro" id="IPR016024">
    <property type="entry name" value="ARM-type_fold"/>
</dbReference>
<dbReference type="FunFam" id="1.25.10.10:FF:000050">
    <property type="entry name" value="Cytoskeleton-associated protein 5 isoform X1"/>
    <property type="match status" value="1"/>
</dbReference>
<dbReference type="GO" id="GO:0030951">
    <property type="term" value="P:establishment or maintenance of microtubule cytoskeleton polarity"/>
    <property type="evidence" value="ECO:0007669"/>
    <property type="project" value="InterPro"/>
</dbReference>
<dbReference type="FunFam" id="1.25.10.10:FF:000019">
    <property type="entry name" value="Cytoskeleton-associated protein 5"/>
    <property type="match status" value="1"/>
</dbReference>
<feature type="domain" description="TOG" evidence="16">
    <location>
        <begin position="843"/>
        <end position="1075"/>
    </location>
</feature>
<keyword evidence="12" id="KW-0137">Centromere</keyword>
<evidence type="ECO:0000256" key="6">
    <source>
        <dbReference type="ARBA" id="ARBA00022618"/>
    </source>
</evidence>
<dbReference type="GO" id="GO:0007051">
    <property type="term" value="P:spindle organization"/>
    <property type="evidence" value="ECO:0007669"/>
    <property type="project" value="InterPro"/>
</dbReference>
<dbReference type="GO" id="GO:0046785">
    <property type="term" value="P:microtubule polymerization"/>
    <property type="evidence" value="ECO:0007669"/>
    <property type="project" value="InterPro"/>
</dbReference>
<feature type="domain" description="TOG" evidence="16">
    <location>
        <begin position="1"/>
        <end position="227"/>
    </location>
</feature>
<feature type="compositionally biased region" description="Low complexity" evidence="15">
    <location>
        <begin position="1445"/>
        <end position="1456"/>
    </location>
</feature>
<feature type="repeat" description="HEAT" evidence="14">
    <location>
        <begin position="439"/>
        <end position="477"/>
    </location>
</feature>
<evidence type="ECO:0000256" key="8">
    <source>
        <dbReference type="ARBA" id="ARBA00022776"/>
    </source>
</evidence>
<keyword evidence="10" id="KW-0206">Cytoskeleton</keyword>
<feature type="domain" description="TOG" evidence="16">
    <location>
        <begin position="1210"/>
        <end position="1448"/>
    </location>
</feature>
<evidence type="ECO:0000256" key="1">
    <source>
        <dbReference type="ARBA" id="ARBA00004300"/>
    </source>
</evidence>
<dbReference type="PANTHER" id="PTHR12609">
    <property type="entry name" value="MICROTUBULE ASSOCIATED PROTEIN XMAP215"/>
    <property type="match status" value="1"/>
</dbReference>
<dbReference type="Ensembl" id="ENSNFUT00015041796.1">
    <property type="protein sequence ID" value="ENSNFUP00015040033.1"/>
    <property type="gene ID" value="ENSNFUG00015019253.1"/>
</dbReference>
<dbReference type="InterPro" id="IPR048491">
    <property type="entry name" value="XMAP215_CLASP_TOG"/>
</dbReference>
<reference evidence="17" key="2">
    <citation type="submission" date="2025-08" db="UniProtKB">
        <authorList>
            <consortium name="Ensembl"/>
        </authorList>
    </citation>
    <scope>IDENTIFICATION</scope>
</reference>
<dbReference type="Gene3D" id="1.25.10.10">
    <property type="entry name" value="Leucine-rich Repeat Variant"/>
    <property type="match status" value="5"/>
</dbReference>
<dbReference type="KEGG" id="nfu:107387999"/>
<evidence type="ECO:0000256" key="9">
    <source>
        <dbReference type="ARBA" id="ARBA00022838"/>
    </source>
</evidence>
<protein>
    <submittedName>
        <fullName evidence="17">Cytoskeleton associated protein 5</fullName>
    </submittedName>
</protein>
<feature type="region of interest" description="Disordered" evidence="15">
    <location>
        <begin position="1441"/>
        <end position="1476"/>
    </location>
</feature>
<keyword evidence="8" id="KW-0498">Mitosis</keyword>
<feature type="region of interest" description="Disordered" evidence="15">
    <location>
        <begin position="799"/>
        <end position="842"/>
    </location>
</feature>
<dbReference type="Pfam" id="PF21041">
    <property type="entry name" value="XMAP215_CLASP_TOG"/>
    <property type="match status" value="5"/>
</dbReference>
<feature type="domain" description="TOG" evidence="16">
    <location>
        <begin position="268"/>
        <end position="505"/>
    </location>
</feature>
<keyword evidence="18" id="KW-1185">Reference proteome</keyword>
<accession>A0A8C6P8L8</accession>
<feature type="compositionally biased region" description="Polar residues" evidence="15">
    <location>
        <begin position="2019"/>
        <end position="2037"/>
    </location>
</feature>
<dbReference type="SUPFAM" id="SSF48371">
    <property type="entry name" value="ARM repeat"/>
    <property type="match status" value="2"/>
</dbReference>
<dbReference type="GO" id="GO:0051010">
    <property type="term" value="F:microtubule plus-end binding"/>
    <property type="evidence" value="ECO:0007669"/>
    <property type="project" value="InterPro"/>
</dbReference>
<dbReference type="GeneTree" id="ENSGT00390000014757"/>
<keyword evidence="4" id="KW-0158">Chromosome</keyword>
<organism evidence="17 18">
    <name type="scientific">Nothobranchius furzeri</name>
    <name type="common">Turquoise killifish</name>
    <dbReference type="NCBI Taxonomy" id="105023"/>
    <lineage>
        <taxon>Eukaryota</taxon>
        <taxon>Metazoa</taxon>
        <taxon>Chordata</taxon>
        <taxon>Craniata</taxon>
        <taxon>Vertebrata</taxon>
        <taxon>Euteleostomi</taxon>
        <taxon>Actinopterygii</taxon>
        <taxon>Neopterygii</taxon>
        <taxon>Teleostei</taxon>
        <taxon>Neoteleostei</taxon>
        <taxon>Acanthomorphata</taxon>
        <taxon>Ovalentaria</taxon>
        <taxon>Atherinomorphae</taxon>
        <taxon>Cyprinodontiformes</taxon>
        <taxon>Nothobranchiidae</taxon>
        <taxon>Nothobranchius</taxon>
    </lineage>
</organism>
<gene>
    <name evidence="17" type="primary">CKAP5</name>
    <name evidence="17" type="synonym">ckap5</name>
</gene>
<feature type="region of interest" description="Disordered" evidence="15">
    <location>
        <begin position="497"/>
        <end position="574"/>
    </location>
</feature>
<evidence type="ECO:0000256" key="5">
    <source>
        <dbReference type="ARBA" id="ARBA00022490"/>
    </source>
</evidence>
<keyword evidence="5" id="KW-0963">Cytoplasm</keyword>
<dbReference type="RefSeq" id="XP_015818801.3">
    <property type="nucleotide sequence ID" value="XM_015963315.3"/>
</dbReference>
<proteinExistence type="inferred from homology"/>
<dbReference type="PROSITE" id="PS50077">
    <property type="entry name" value="HEAT_REPEAT"/>
    <property type="match status" value="1"/>
</dbReference>
<dbReference type="FunFam" id="1.25.10.10:FF:000052">
    <property type="entry name" value="Cytoskeleton associated protein 5"/>
    <property type="match status" value="1"/>
</dbReference>
<feature type="compositionally biased region" description="Low complexity" evidence="15">
    <location>
        <begin position="1142"/>
        <end position="1167"/>
    </location>
</feature>
<dbReference type="GO" id="GO:0000922">
    <property type="term" value="C:spindle pole"/>
    <property type="evidence" value="ECO:0007669"/>
    <property type="project" value="UniProtKB-SubCell"/>
</dbReference>
<keyword evidence="6" id="KW-0132">Cell division</keyword>
<evidence type="ECO:0000256" key="14">
    <source>
        <dbReference type="PROSITE-ProRule" id="PRU00103"/>
    </source>
</evidence>
<sequence length="2055" mass="227510">MGDDSEWMKLPVDQKCEHKVWKARLNGYEEALKLFQRIQDEKSPEWGKYLGLIKKFVTDSNAVAQLKGLEAALAFVDNAHVAGKTTGEVVSGVVTKVFNQPKARAKELGMDICLTYIEIEKAEVVQDELLKGLDNKNPKIVVSCIETLRKALSEFGSKIVLLKPVVKVLPKQFESREKAVRDEAKLLAVEIYRWIRDALRPSLQNINSVQLKELEEEWVKLPPAPPKQTRFLRSQQDLKAKFEQQQAQGEPSDGEDEEDTAAAVDAYELLEPVEILSKVPKDFYEKIEAKKWQERKEALEAVEVLAKNPKLENGDYGDLVRALKKVVGKDANVMLVSLAAKCLAGLATGLRKKFGTYAGQVVPTILEKFKEKKLQVVQALQEAIDAIFLTTTLQNLSEDVLAVMDNKNPSIKQQASLFLARSFRLCTPATLPKSVLKPLCAALIKQVNDSASEVRDAAFEALGTAMKVVGEKAVNPFLSDLDKLKLDKIKECADKVELPGGRKGASGGAAVERKPAAKAPPPAAEAPKSAAPPKKTQTSAACKSSSGPAKKGKSASAAAGKTKKASSSKESTETELSAEACEELAAGVLPASCLQQLDSTNWKERLASMEEFQRVVETMDKAAIPCQALVRMLAKKPGWKETNFQVMQLKLHVVALVAERGQFSKTSASVVLDGLVDKVGDVKCGGNAKEALTAIGEACSLPWTAEQVVSMAFSQKNPKNQAETLTWLASAMKEFGFTGINVKGFINNVKTALGATNPAVRTAAITLLGVMYLYMGPPLRMFFEDEKPALLAQIDSEFEKMQGQSPPAPSRFTKKAAAEEEGDEGEEQDEDGGGGGGGQDIMDLLPRTDISDKITPDLVSKIGDKNWKIRKEGLDEAAAIISEAKFITANIGDLPLAIKGRLGDSNKILVQQTLSILQQLAAAMGPGLKQHIRVLGFPVITVLGDSKPNVRTAAMTTLQAWVEQTGMKDWLEGEDMSEELKRENPFLRQELLGWLAEKLPTLRTVPGDLMLCVPQLYTCLEDRNGDVRKKAQDALPTFMMHLGFDKMSKATSKLKPASKDQVVAMLEKARAVMPAKPAAPAKTGGKGPAESARASSASRCAAASEDLPDGKPEAKKVRGGPAAKKSSPPDDAPPKDKECNGSKKPPLKGKAAAGSQQCPAGKKPAAKGLKDDEDKSGPIFILVPNAKEQRIKEEKQLKILKWNFITPRDEYVEQLKTQMSTCFAKWLQDELFHFDFQRHVKAIGVMMERLESESDATISCLDLILKWFTFRFFDTNTTVLMKVLEYLKLLFTMLNRENYHLTEYEANSFIPYLLLKVGESKDVVRKDVRAILAMLCKVYPASKIFPFLMEGTKSKNSKQRAECLEELGCLIEGYGMNVCQPTPAKSLKEIAVHIGDRDTSVRNAALNTVVAVYNVCGDQVYKLIGNLSEKDMSMLEERIKRSAKKAAAAPPKQAPADRPQRENPTNSTATFLRKPAQEDPNKLKIMYRTYRIQSRQNAQHSEPSHPSIPKEFQLDLDMIETDQNRVCELPDLVQHKLDELLEPFMIPKPKIRPISPHFDELHNSTASTINFVISQVASSDIGTSIQALAQIDEVLRQEDKADVMSGHIDQLLIVTIMQLRFNSTHLADERVDKRDVIKLYSCIIGSLLSLFSMETLAREASMGVLKDLMHGLITLMLDSRVEDVEDGTQVIRSVNLLVIRVLEHSDQTNMISALLVLLQDTLVSTAGSPTVSELVMKCLWRMIRFLPETINSLNLDRILLDVHNFMKVFPKEKLKQLNSDVPHRTLKTLLHTLCKLTGAKILDHLSMIENRNESELEAHLRRVVKHSGNLSGLKRDRGNEKGGLRTDDRMSKAKVSDILSEIFKKIGSKENTQEGLTELYEYKQKYSDVDLAPFLKNTSQFFQNYVERGLRLIESEREGKTRIQNSTVIPQHGVESILSSNNEELKPAVYYERLQILRQRQGLENTARQQQGLGGSSDEPQQRPAISSLLSPKPSVASSTDMLHSKLSQLKESRELHQQELNTHSNSPTHTRSTSPAGNLDDLKKRLERIKSKRQ</sequence>
<evidence type="ECO:0000256" key="15">
    <source>
        <dbReference type="SAM" id="MobiDB-lite"/>
    </source>
</evidence>
<evidence type="ECO:0000313" key="17">
    <source>
        <dbReference type="Ensembl" id="ENSNFUP00015040033.1"/>
    </source>
</evidence>
<reference evidence="17" key="1">
    <citation type="submission" date="2014-08" db="EMBL/GenBank/DDBJ databases">
        <authorList>
            <person name="Senf B."/>
            <person name="Petzold A."/>
            <person name="Downie B.R."/>
            <person name="Koch P."/>
            <person name="Platzer M."/>
        </authorList>
    </citation>
    <scope>NUCLEOTIDE SEQUENCE [LARGE SCALE GENOMIC DNA]</scope>
    <source>
        <strain evidence="17">GRZ</strain>
    </source>
</reference>
<feature type="domain" description="TOG" evidence="16">
    <location>
        <begin position="575"/>
        <end position="807"/>
    </location>
</feature>
<comment type="subcellular location">
    <subcellularLocation>
        <location evidence="2">Chromosome</location>
        <location evidence="2">Centromere</location>
        <location evidence="2">Kinetochore</location>
    </subcellularLocation>
    <subcellularLocation>
        <location evidence="1">Cytoplasm</location>
        <location evidence="1">Cytoskeleton</location>
        <location evidence="1">Microtubule organizing center</location>
        <location evidence="1">Centrosome</location>
    </subcellularLocation>
    <subcellularLocation>
        <location evidence="3">Cytoplasm</location>
        <location evidence="3">Cytoskeleton</location>
        <location evidence="3">Spindle pole</location>
    </subcellularLocation>
</comment>
<comment type="similarity">
    <text evidence="13">Belongs to the TOG/XMAP215 family.</text>
</comment>
<feature type="region of interest" description="Disordered" evidence="15">
    <location>
        <begin position="1965"/>
        <end position="2055"/>
    </location>
</feature>
<feature type="compositionally biased region" description="Low complexity" evidence="15">
    <location>
        <begin position="525"/>
        <end position="560"/>
    </location>
</feature>
<dbReference type="OrthoDB" id="205662at2759"/>
<feature type="region of interest" description="Disordered" evidence="15">
    <location>
        <begin position="1072"/>
        <end position="1172"/>
    </location>
</feature>
<dbReference type="GO" id="GO:0051301">
    <property type="term" value="P:cell division"/>
    <property type="evidence" value="ECO:0007669"/>
    <property type="project" value="UniProtKB-KW"/>
</dbReference>
<dbReference type="InterPro" id="IPR045110">
    <property type="entry name" value="XMAP215"/>
</dbReference>
<keyword evidence="11" id="KW-0131">Cell cycle</keyword>
<evidence type="ECO:0000259" key="16">
    <source>
        <dbReference type="SMART" id="SM01349"/>
    </source>
</evidence>
<evidence type="ECO:0000256" key="11">
    <source>
        <dbReference type="ARBA" id="ARBA00023306"/>
    </source>
</evidence>
<evidence type="ECO:0000256" key="2">
    <source>
        <dbReference type="ARBA" id="ARBA00004629"/>
    </source>
</evidence>
<reference evidence="17" key="3">
    <citation type="submission" date="2025-09" db="UniProtKB">
        <authorList>
            <consortium name="Ensembl"/>
        </authorList>
    </citation>
    <scope>IDENTIFICATION</scope>
</reference>
<feature type="compositionally biased region" description="Acidic residues" evidence="15">
    <location>
        <begin position="819"/>
        <end position="832"/>
    </location>
</feature>
<dbReference type="OMA" id="NWKERKE"/>
<dbReference type="InterPro" id="IPR021133">
    <property type="entry name" value="HEAT_type_2"/>
</dbReference>
<dbReference type="FunFam" id="1.25.10.10:FF:000063">
    <property type="entry name" value="Putative cytoskeleton-associated protein 5"/>
    <property type="match status" value="1"/>
</dbReference>
<keyword evidence="7" id="KW-0677">Repeat</keyword>
<evidence type="ECO:0000256" key="13">
    <source>
        <dbReference type="ARBA" id="ARBA00025722"/>
    </source>
</evidence>
<feature type="compositionally biased region" description="Basic and acidic residues" evidence="15">
    <location>
        <begin position="1132"/>
        <end position="1141"/>
    </location>
</feature>
<feature type="compositionally biased region" description="Basic and acidic residues" evidence="15">
    <location>
        <begin position="2009"/>
        <end position="2018"/>
    </location>
</feature>
<name>A0A8C6P8L8_NOTFU</name>
<feature type="compositionally biased region" description="Basic residues" evidence="15">
    <location>
        <begin position="2046"/>
        <end position="2055"/>
    </location>
</feature>
<dbReference type="InterPro" id="IPR011989">
    <property type="entry name" value="ARM-like"/>
</dbReference>
<evidence type="ECO:0000256" key="3">
    <source>
        <dbReference type="ARBA" id="ARBA00004647"/>
    </source>
</evidence>
<dbReference type="GO" id="GO:0005813">
    <property type="term" value="C:centrosome"/>
    <property type="evidence" value="ECO:0007669"/>
    <property type="project" value="UniProtKB-SubCell"/>
</dbReference>
<dbReference type="GO" id="GO:0061863">
    <property type="term" value="F:microtubule plus end polymerase"/>
    <property type="evidence" value="ECO:0007669"/>
    <property type="project" value="InterPro"/>
</dbReference>
<dbReference type="InterPro" id="IPR034085">
    <property type="entry name" value="TOG"/>
</dbReference>
<dbReference type="FunFam" id="1.25.10.10:FF:000068">
    <property type="entry name" value="cytoskeleton-associated protein 5 isoform X1"/>
    <property type="match status" value="1"/>
</dbReference>
<evidence type="ECO:0000256" key="4">
    <source>
        <dbReference type="ARBA" id="ARBA00022454"/>
    </source>
</evidence>
<evidence type="ECO:0000256" key="10">
    <source>
        <dbReference type="ARBA" id="ARBA00023212"/>
    </source>
</evidence>